<dbReference type="PANTHER" id="PTHR30319:SF1">
    <property type="entry name" value="TRANSCRIPTIONAL REPRESSOR PAAX"/>
    <property type="match status" value="1"/>
</dbReference>
<name>H0QV43_9ACTN</name>
<dbReference type="Gene3D" id="1.10.10.10">
    <property type="entry name" value="Winged helix-like DNA-binding domain superfamily/Winged helix DNA-binding domain"/>
    <property type="match status" value="1"/>
</dbReference>
<evidence type="ECO:0000313" key="3">
    <source>
        <dbReference type="EMBL" id="GAB16694.1"/>
    </source>
</evidence>
<protein>
    <recommendedName>
        <fullName evidence="5">PaaX-like N-terminal domain-containing protein</fullName>
    </recommendedName>
</protein>
<dbReference type="STRING" id="1077974.GOEFS_010_00070"/>
<dbReference type="Pfam" id="PF07848">
    <property type="entry name" value="PaaX"/>
    <property type="match status" value="1"/>
</dbReference>
<evidence type="ECO:0000259" key="2">
    <source>
        <dbReference type="Pfam" id="PF08223"/>
    </source>
</evidence>
<comment type="caution">
    <text evidence="3">The sequence shown here is derived from an EMBL/GenBank/DDBJ whole genome shotgun (WGS) entry which is preliminary data.</text>
</comment>
<gene>
    <name evidence="3" type="ORF">GOEFS_010_00070</name>
</gene>
<dbReference type="AlphaFoldDB" id="H0QV43"/>
<accession>H0QV43</accession>
<dbReference type="Gene3D" id="1.20.58.1460">
    <property type="match status" value="1"/>
</dbReference>
<dbReference type="eggNOG" id="COG3327">
    <property type="taxonomic scope" value="Bacteria"/>
</dbReference>
<dbReference type="PANTHER" id="PTHR30319">
    <property type="entry name" value="PHENYLACETIC ACID REGULATOR-RELATED TRANSCRIPTIONAL REPRESSOR"/>
    <property type="match status" value="1"/>
</dbReference>
<evidence type="ECO:0000259" key="1">
    <source>
        <dbReference type="Pfam" id="PF07848"/>
    </source>
</evidence>
<dbReference type="Proteomes" id="UP000035034">
    <property type="component" value="Unassembled WGS sequence"/>
</dbReference>
<dbReference type="InterPro" id="IPR013225">
    <property type="entry name" value="PaaX_C"/>
</dbReference>
<dbReference type="InterPro" id="IPR036388">
    <property type="entry name" value="WH-like_DNA-bd_sf"/>
</dbReference>
<dbReference type="Pfam" id="PF08223">
    <property type="entry name" value="PaaX_C"/>
    <property type="match status" value="1"/>
</dbReference>
<feature type="domain" description="Transcriptional repressor PaaX-like N-terminal" evidence="1">
    <location>
        <begin position="3"/>
        <end position="62"/>
    </location>
</feature>
<keyword evidence="4" id="KW-1185">Reference proteome</keyword>
<sequence length="247" mass="26810">MTARSAILSALLGTHPARARAQQIVAIADALGLRESAARVALTRMVSTGDLIRDDGVYTLSPRLLERQKRQDRAMEVPTGPWAGQWRIAIAPDAYAQAAVPAAVGAAPLSDVFGFMKFAEVRDGVWMRPDNHDALAIDVAGRVSLFSAVPQEPSIDLSERLFAPARWAADAELMLVDYQNAVGVADRFEVAATIVRHILDDPLLPAELLPDDWPGVRLRTTYGEFRTDFIEFVNEVIAASGGPSITH</sequence>
<dbReference type="Gene3D" id="3.30.70.2650">
    <property type="match status" value="1"/>
</dbReference>
<dbReference type="GO" id="GO:0006351">
    <property type="term" value="P:DNA-templated transcription"/>
    <property type="evidence" value="ECO:0007669"/>
    <property type="project" value="TreeGrafter"/>
</dbReference>
<proteinExistence type="predicted"/>
<organism evidence="3 4">
    <name type="scientific">Gordonia effusa NBRC 100432</name>
    <dbReference type="NCBI Taxonomy" id="1077974"/>
    <lineage>
        <taxon>Bacteria</taxon>
        <taxon>Bacillati</taxon>
        <taxon>Actinomycetota</taxon>
        <taxon>Actinomycetes</taxon>
        <taxon>Mycobacteriales</taxon>
        <taxon>Gordoniaceae</taxon>
        <taxon>Gordonia</taxon>
    </lineage>
</organism>
<reference evidence="3 4" key="1">
    <citation type="submission" date="2011-12" db="EMBL/GenBank/DDBJ databases">
        <title>Whole genome shotgun sequence of Gordonia effusa NBRC 100432.</title>
        <authorList>
            <person name="Yoshida I."/>
            <person name="Takarada H."/>
            <person name="Hosoyama A."/>
            <person name="Tsuchikane K."/>
            <person name="Katsumata H."/>
            <person name="Yamazaki S."/>
            <person name="Fujita N."/>
        </authorList>
    </citation>
    <scope>NUCLEOTIDE SEQUENCE [LARGE SCALE GENOMIC DNA]</scope>
    <source>
        <strain evidence="3 4">NBRC 100432</strain>
    </source>
</reference>
<feature type="domain" description="Transcriptional repressor PaaX-like C-terminal" evidence="2">
    <location>
        <begin position="196"/>
        <end position="227"/>
    </location>
</feature>
<dbReference type="EMBL" id="BAEH01000010">
    <property type="protein sequence ID" value="GAB16694.1"/>
    <property type="molecule type" value="Genomic_DNA"/>
</dbReference>
<evidence type="ECO:0000313" key="4">
    <source>
        <dbReference type="Proteomes" id="UP000035034"/>
    </source>
</evidence>
<dbReference type="InterPro" id="IPR012906">
    <property type="entry name" value="PaaX-like_N"/>
</dbReference>
<evidence type="ECO:0008006" key="5">
    <source>
        <dbReference type="Google" id="ProtNLM"/>
    </source>
</evidence>